<dbReference type="PANTHER" id="PTHR30126">
    <property type="entry name" value="HTH-TYPE TRANSCRIPTIONAL REGULATOR"/>
    <property type="match status" value="1"/>
</dbReference>
<dbReference type="NCBIfam" id="NF009327">
    <property type="entry name" value="PRK12684.1"/>
    <property type="match status" value="1"/>
</dbReference>
<dbReference type="Proteomes" id="UP001190452">
    <property type="component" value="Unassembled WGS sequence"/>
</dbReference>
<evidence type="ECO:0000256" key="3">
    <source>
        <dbReference type="ARBA" id="ARBA00023125"/>
    </source>
</evidence>
<dbReference type="AlphaFoldDB" id="A0A0D5ASS2"/>
<dbReference type="EMBL" id="UGVE01000001">
    <property type="protein sequence ID" value="SUD98197.1"/>
    <property type="molecule type" value="Genomic_DNA"/>
</dbReference>
<evidence type="ECO:0000313" key="11">
    <source>
        <dbReference type="Proteomes" id="UP001190452"/>
    </source>
</evidence>
<dbReference type="KEGG" id="rmn:TK49_15420"/>
<dbReference type="OrthoDB" id="5297026at2"/>
<keyword evidence="4" id="KW-0804">Transcription</keyword>
<dbReference type="PROSITE" id="PS50931">
    <property type="entry name" value="HTH_LYSR"/>
    <property type="match status" value="1"/>
</dbReference>
<dbReference type="PRINTS" id="PR00039">
    <property type="entry name" value="HTHLYSR"/>
</dbReference>
<accession>A0A0D5ASS2</accession>
<dbReference type="PANTHER" id="PTHR30126:SF6">
    <property type="entry name" value="HTH-TYPE TRANSCRIPTIONAL REGULATOR CYSB-RELATED"/>
    <property type="match status" value="1"/>
</dbReference>
<dbReference type="SUPFAM" id="SSF53850">
    <property type="entry name" value="Periplasmic binding protein-like II"/>
    <property type="match status" value="1"/>
</dbReference>
<dbReference type="GeneID" id="34792779"/>
<comment type="similarity">
    <text evidence="1">Belongs to the LysR transcriptional regulatory family.</text>
</comment>
<dbReference type="Pfam" id="PF00126">
    <property type="entry name" value="HTH_1"/>
    <property type="match status" value="1"/>
</dbReference>
<proteinExistence type="inferred from homology"/>
<keyword evidence="11" id="KW-1185">Reference proteome</keyword>
<dbReference type="GO" id="GO:0019344">
    <property type="term" value="P:cysteine biosynthetic process"/>
    <property type="evidence" value="ECO:0007669"/>
    <property type="project" value="TreeGrafter"/>
</dbReference>
<dbReference type="Pfam" id="PF03466">
    <property type="entry name" value="LysR_substrate"/>
    <property type="match status" value="1"/>
</dbReference>
<reference evidence="8 9" key="1">
    <citation type="submission" date="2018-06" db="EMBL/GenBank/DDBJ databases">
        <authorList>
            <consortium name="Pathogen Informatics"/>
            <person name="Doyle S."/>
        </authorList>
    </citation>
    <scope>NUCLEOTIDE SEQUENCE [LARGE SCALE GENOMIC DNA]</scope>
    <source>
        <strain evidence="8 9">NCTC10894</strain>
    </source>
</reference>
<evidence type="ECO:0000259" key="5">
    <source>
        <dbReference type="PROSITE" id="PS50931"/>
    </source>
</evidence>
<dbReference type="InterPro" id="IPR000847">
    <property type="entry name" value="LysR_HTH_N"/>
</dbReference>
<gene>
    <name evidence="6" type="primary">cysB</name>
    <name evidence="8" type="synonym">cbl_2</name>
    <name evidence="8" type="ORF">NCTC10894_02578</name>
    <name evidence="7" type="ORF">R77569_00382</name>
    <name evidence="6" type="ORF">R77591_01188</name>
</gene>
<evidence type="ECO:0000256" key="2">
    <source>
        <dbReference type="ARBA" id="ARBA00023015"/>
    </source>
</evidence>
<dbReference type="Gene3D" id="1.10.10.10">
    <property type="entry name" value="Winged helix-like DNA-binding domain superfamily/Winged helix DNA-binding domain"/>
    <property type="match status" value="1"/>
</dbReference>
<dbReference type="EMBL" id="CATVXE010000004">
    <property type="protein sequence ID" value="CAJ0681145.1"/>
    <property type="molecule type" value="Genomic_DNA"/>
</dbReference>
<dbReference type="CDD" id="cd08413">
    <property type="entry name" value="PBP2_CysB_like"/>
    <property type="match status" value="1"/>
</dbReference>
<evidence type="ECO:0000313" key="9">
    <source>
        <dbReference type="Proteomes" id="UP000255008"/>
    </source>
</evidence>
<keyword evidence="3" id="KW-0238">DNA-binding</keyword>
<evidence type="ECO:0000313" key="6">
    <source>
        <dbReference type="EMBL" id="CAJ0681145.1"/>
    </source>
</evidence>
<dbReference type="EMBL" id="CAUDKV010000001">
    <property type="protein sequence ID" value="CAJ0850711.1"/>
    <property type="molecule type" value="Genomic_DNA"/>
</dbReference>
<dbReference type="Gene3D" id="3.40.190.10">
    <property type="entry name" value="Periplasmic binding protein-like II"/>
    <property type="match status" value="2"/>
</dbReference>
<name>A0A0D5ASS2_9RALS</name>
<comment type="caution">
    <text evidence="6">The sequence shown here is derived from an EMBL/GenBank/DDBJ whole genome shotgun (WGS) entry which is preliminary data.</text>
</comment>
<dbReference type="InterPro" id="IPR037423">
    <property type="entry name" value="CysB_PBP2"/>
</dbReference>
<sequence length="313" mass="35118">MNLHQFRFVREAVRQKFNLTEAAKALYTSQPGVSKAIIELEEELGVDIFTRHGKRIRGLTEPGRRILASVERVLEEVETLKRVGKDYAAQDQGNFTIATTHTQARYALPKAIAEFTRKYPKVRLSIQQGTPAQIAEMVLHDQADLAIATEGLSQIKDLISIPGYQWQHVVVTPPDHPLLSRPNLTLDDLKGYPIITYDQHFAGRPKIDHAFELRQMKPDIVLEAIDADVIKTYVEVGLGVGIVAGVAFDAERDRNLRAIPAGHLFGTNVTHLGIKQGAYLRGFVYTFIELFAPTLTRKLVEQLMSGEHEAYEL</sequence>
<dbReference type="Proteomes" id="UP001190002">
    <property type="component" value="Unassembled WGS sequence"/>
</dbReference>
<protein>
    <submittedName>
        <fullName evidence="6">HTH-type transcriptional regulator CysB</fullName>
    </submittedName>
    <submittedName>
        <fullName evidence="8">HTH-type transcriptional regulator cbl</fullName>
    </submittedName>
</protein>
<evidence type="ECO:0000313" key="8">
    <source>
        <dbReference type="EMBL" id="SUD98197.1"/>
    </source>
</evidence>
<dbReference type="InterPro" id="IPR036388">
    <property type="entry name" value="WH-like_DNA-bd_sf"/>
</dbReference>
<evidence type="ECO:0000256" key="1">
    <source>
        <dbReference type="ARBA" id="ARBA00009437"/>
    </source>
</evidence>
<evidence type="ECO:0000313" key="7">
    <source>
        <dbReference type="EMBL" id="CAJ0850711.1"/>
    </source>
</evidence>
<keyword evidence="2" id="KW-0805">Transcription regulation</keyword>
<dbReference type="InterPro" id="IPR036390">
    <property type="entry name" value="WH_DNA-bd_sf"/>
</dbReference>
<dbReference type="GO" id="GO:0003700">
    <property type="term" value="F:DNA-binding transcription factor activity"/>
    <property type="evidence" value="ECO:0007669"/>
    <property type="project" value="InterPro"/>
</dbReference>
<evidence type="ECO:0000313" key="10">
    <source>
        <dbReference type="Proteomes" id="UP001190002"/>
    </source>
</evidence>
<organism evidence="6 10">
    <name type="scientific">Ralstonia mannitolilytica</name>
    <dbReference type="NCBI Taxonomy" id="105219"/>
    <lineage>
        <taxon>Bacteria</taxon>
        <taxon>Pseudomonadati</taxon>
        <taxon>Pseudomonadota</taxon>
        <taxon>Betaproteobacteria</taxon>
        <taxon>Burkholderiales</taxon>
        <taxon>Burkholderiaceae</taxon>
        <taxon>Ralstonia</taxon>
    </lineage>
</organism>
<dbReference type="GO" id="GO:0000976">
    <property type="term" value="F:transcription cis-regulatory region binding"/>
    <property type="evidence" value="ECO:0007669"/>
    <property type="project" value="TreeGrafter"/>
</dbReference>
<dbReference type="InterPro" id="IPR005119">
    <property type="entry name" value="LysR_subst-bd"/>
</dbReference>
<dbReference type="SUPFAM" id="SSF46785">
    <property type="entry name" value="Winged helix' DNA-binding domain"/>
    <property type="match status" value="1"/>
</dbReference>
<feature type="domain" description="HTH lysR-type" evidence="5">
    <location>
        <begin position="1"/>
        <end position="59"/>
    </location>
</feature>
<dbReference type="Proteomes" id="UP000255008">
    <property type="component" value="Unassembled WGS sequence"/>
</dbReference>
<dbReference type="RefSeq" id="WP_045787488.1">
    <property type="nucleotide sequence ID" value="NZ_BAAAEC010000026.1"/>
</dbReference>
<reference evidence="6 11" key="2">
    <citation type="submission" date="2023-07" db="EMBL/GenBank/DDBJ databases">
        <authorList>
            <person name="Peeters C."/>
        </authorList>
    </citation>
    <scope>NUCLEOTIDE SEQUENCE</scope>
    <source>
        <strain evidence="7 11">R-77569</strain>
        <strain evidence="6">R-77591</strain>
    </source>
</reference>
<evidence type="ECO:0000256" key="4">
    <source>
        <dbReference type="ARBA" id="ARBA00023163"/>
    </source>
</evidence>